<gene>
    <name evidence="1" type="ORF">SAE02_26080</name>
</gene>
<dbReference type="RefSeq" id="WP_044433393.1">
    <property type="nucleotide sequence ID" value="NZ_BJYZ01000011.1"/>
</dbReference>
<dbReference type="AlphaFoldDB" id="A0A512DQK4"/>
<sequence>MIDQSGLSLVVFAGGFDRVHYALVMASAAAATNRKTTLFFTGRAVLALKAGDGWRELDPADDGSSPQERNAHFGRSGLAEFEELLEACVALGVTVMVCEMALKAIGLEASALRSDVPVVSGGVVTFLNDAPADGRMLFV</sequence>
<reference evidence="1 2" key="1">
    <citation type="submission" date="2019-07" db="EMBL/GenBank/DDBJ databases">
        <title>Whole genome shotgun sequence of Skermanella aerolata NBRC 106429.</title>
        <authorList>
            <person name="Hosoyama A."/>
            <person name="Uohara A."/>
            <person name="Ohji S."/>
            <person name="Ichikawa N."/>
        </authorList>
    </citation>
    <scope>NUCLEOTIDE SEQUENCE [LARGE SCALE GENOMIC DNA]</scope>
    <source>
        <strain evidence="1 2">NBRC 106429</strain>
    </source>
</reference>
<dbReference type="InterPro" id="IPR027396">
    <property type="entry name" value="DsrEFH-like"/>
</dbReference>
<dbReference type="PANTHER" id="PTHR34655:SF2">
    <property type="entry name" value="PEROXIREDOXIN FAMILY PROTEIN"/>
    <property type="match status" value="1"/>
</dbReference>
<dbReference type="Pfam" id="PF02635">
    <property type="entry name" value="DsrE"/>
    <property type="match status" value="1"/>
</dbReference>
<name>A0A512DQK4_9PROT</name>
<protein>
    <submittedName>
        <fullName evidence="1">Uncharacterized protein</fullName>
    </submittedName>
</protein>
<evidence type="ECO:0000313" key="2">
    <source>
        <dbReference type="Proteomes" id="UP000321523"/>
    </source>
</evidence>
<dbReference type="EMBL" id="BJYZ01000011">
    <property type="protein sequence ID" value="GEO38460.1"/>
    <property type="molecule type" value="Genomic_DNA"/>
</dbReference>
<dbReference type="PANTHER" id="PTHR34655">
    <property type="entry name" value="CONSERVED WITHIN P. AEROPHILUM"/>
    <property type="match status" value="1"/>
</dbReference>
<keyword evidence="2" id="KW-1185">Reference proteome</keyword>
<accession>A0A512DQK4</accession>
<comment type="caution">
    <text evidence="1">The sequence shown here is derived from an EMBL/GenBank/DDBJ whole genome shotgun (WGS) entry which is preliminary data.</text>
</comment>
<dbReference type="Gene3D" id="3.40.1260.10">
    <property type="entry name" value="DsrEFH-like"/>
    <property type="match status" value="1"/>
</dbReference>
<dbReference type="Proteomes" id="UP000321523">
    <property type="component" value="Unassembled WGS sequence"/>
</dbReference>
<organism evidence="1 2">
    <name type="scientific">Skermanella aerolata</name>
    <dbReference type="NCBI Taxonomy" id="393310"/>
    <lineage>
        <taxon>Bacteria</taxon>
        <taxon>Pseudomonadati</taxon>
        <taxon>Pseudomonadota</taxon>
        <taxon>Alphaproteobacteria</taxon>
        <taxon>Rhodospirillales</taxon>
        <taxon>Azospirillaceae</taxon>
        <taxon>Skermanella</taxon>
    </lineage>
</organism>
<dbReference type="SUPFAM" id="SSF75169">
    <property type="entry name" value="DsrEFH-like"/>
    <property type="match status" value="1"/>
</dbReference>
<dbReference type="OrthoDB" id="269440at2"/>
<dbReference type="InterPro" id="IPR003787">
    <property type="entry name" value="Sulphur_relay_DsrE/F-like"/>
</dbReference>
<proteinExistence type="predicted"/>
<evidence type="ECO:0000313" key="1">
    <source>
        <dbReference type="EMBL" id="GEO38460.1"/>
    </source>
</evidence>